<comment type="caution">
    <text evidence="5">The sequence shown here is derived from an EMBL/GenBank/DDBJ whole genome shotgun (WGS) entry which is preliminary data.</text>
</comment>
<feature type="region of interest" description="Disordered" evidence="4">
    <location>
        <begin position="106"/>
        <end position="170"/>
    </location>
</feature>
<evidence type="ECO:0000256" key="2">
    <source>
        <dbReference type="HAMAP-Rule" id="MF_00984"/>
    </source>
</evidence>
<comment type="function">
    <text evidence="2">Plays an important role in DNA replication, recombination and repair. Binds to ssDNA and to an array of partner proteins to recruit them to their sites of action during DNA metabolism.</text>
</comment>
<dbReference type="PIRSF" id="PIRSF002070">
    <property type="entry name" value="SSB"/>
    <property type="match status" value="1"/>
</dbReference>
<feature type="compositionally biased region" description="Low complexity" evidence="4">
    <location>
        <begin position="120"/>
        <end position="158"/>
    </location>
</feature>
<dbReference type="EMBL" id="MQWA01000001">
    <property type="protein sequence ID" value="PQJ30316.1"/>
    <property type="molecule type" value="Genomic_DNA"/>
</dbReference>
<dbReference type="CDD" id="cd04496">
    <property type="entry name" value="SSB_OBF"/>
    <property type="match status" value="1"/>
</dbReference>
<sequence length="170" mass="18922">MSSFNKVMIMGNITRDIELRYTPKGTAVTDLGVACNRRIKQGEEWVDETTFVDVTVWGSSAEFVSKYFSKGKSIFIEGRLQMDSWTDQQSGKQRYKLKVIGENVQFAGSNNNNTGGGGQPQQERPQQSAPQQQQQQAPQPQYQAPPQQQQQGASPAAPTANFDDDDDIPF</sequence>
<dbReference type="GO" id="GO:0003697">
    <property type="term" value="F:single-stranded DNA binding"/>
    <property type="evidence" value="ECO:0007669"/>
    <property type="project" value="UniProtKB-UniRule"/>
</dbReference>
<gene>
    <name evidence="5" type="ORF">BSZ32_09270</name>
</gene>
<dbReference type="AlphaFoldDB" id="A0A2S7U5M3"/>
<name>A0A2S7U5M3_9BACT</name>
<dbReference type="InterPro" id="IPR011344">
    <property type="entry name" value="ssDNA-bd"/>
</dbReference>
<keyword evidence="2" id="KW-0233">DNA recombination</keyword>
<dbReference type="NCBIfam" id="TIGR00621">
    <property type="entry name" value="ssb"/>
    <property type="match status" value="1"/>
</dbReference>
<keyword evidence="1 2" id="KW-0238">DNA-binding</keyword>
<comment type="subunit">
    <text evidence="2">Homotetramer.</text>
</comment>
<evidence type="ECO:0000256" key="1">
    <source>
        <dbReference type="ARBA" id="ARBA00023125"/>
    </source>
</evidence>
<evidence type="ECO:0000256" key="4">
    <source>
        <dbReference type="SAM" id="MobiDB-lite"/>
    </source>
</evidence>
<keyword evidence="2" id="KW-0234">DNA repair</keyword>
<dbReference type="SUPFAM" id="SSF50249">
    <property type="entry name" value="Nucleic acid-binding proteins"/>
    <property type="match status" value="1"/>
</dbReference>
<keyword evidence="2" id="KW-0227">DNA damage</keyword>
<dbReference type="GO" id="GO:0006260">
    <property type="term" value="P:DNA replication"/>
    <property type="evidence" value="ECO:0007669"/>
    <property type="project" value="UniProtKB-UniRule"/>
</dbReference>
<keyword evidence="6" id="KW-1185">Reference proteome</keyword>
<dbReference type="GO" id="GO:0009295">
    <property type="term" value="C:nucleoid"/>
    <property type="evidence" value="ECO:0007669"/>
    <property type="project" value="TreeGrafter"/>
</dbReference>
<dbReference type="InterPro" id="IPR012340">
    <property type="entry name" value="NA-bd_OB-fold"/>
</dbReference>
<evidence type="ECO:0000313" key="5">
    <source>
        <dbReference type="EMBL" id="PQJ30316.1"/>
    </source>
</evidence>
<dbReference type="Pfam" id="PF00436">
    <property type="entry name" value="SSB"/>
    <property type="match status" value="1"/>
</dbReference>
<dbReference type="GO" id="GO:0006310">
    <property type="term" value="P:DNA recombination"/>
    <property type="evidence" value="ECO:0007669"/>
    <property type="project" value="UniProtKB-UniRule"/>
</dbReference>
<dbReference type="OrthoDB" id="9809878at2"/>
<dbReference type="Proteomes" id="UP000239907">
    <property type="component" value="Unassembled WGS sequence"/>
</dbReference>
<feature type="short sequence motif" description="Important for interaction with partner proteins" evidence="2">
    <location>
        <begin position="165"/>
        <end position="170"/>
    </location>
</feature>
<dbReference type="HAMAP" id="MF_00984">
    <property type="entry name" value="SSB"/>
    <property type="match status" value="1"/>
</dbReference>
<dbReference type="InterPro" id="IPR000424">
    <property type="entry name" value="Primosome_PriB/ssb"/>
</dbReference>
<organism evidence="5 6">
    <name type="scientific">Rubritalea profundi</name>
    <dbReference type="NCBI Taxonomy" id="1658618"/>
    <lineage>
        <taxon>Bacteria</taxon>
        <taxon>Pseudomonadati</taxon>
        <taxon>Verrucomicrobiota</taxon>
        <taxon>Verrucomicrobiia</taxon>
        <taxon>Verrucomicrobiales</taxon>
        <taxon>Rubritaleaceae</taxon>
        <taxon>Rubritalea</taxon>
    </lineage>
</organism>
<protein>
    <recommendedName>
        <fullName evidence="2 3">Single-stranded DNA-binding protein</fullName>
        <shortName evidence="2">SSB</shortName>
    </recommendedName>
</protein>
<reference evidence="5 6" key="1">
    <citation type="submission" date="2016-12" db="EMBL/GenBank/DDBJ databases">
        <title>Study of bacterial adaptation to deep sea.</title>
        <authorList>
            <person name="Song J."/>
            <person name="Yoshizawa S."/>
            <person name="Kogure K."/>
        </authorList>
    </citation>
    <scope>NUCLEOTIDE SEQUENCE [LARGE SCALE GENOMIC DNA]</scope>
    <source>
        <strain evidence="5 6">SAORIC-165</strain>
    </source>
</reference>
<keyword evidence="2" id="KW-0235">DNA replication</keyword>
<evidence type="ECO:0000313" key="6">
    <source>
        <dbReference type="Proteomes" id="UP000239907"/>
    </source>
</evidence>
<dbReference type="PANTHER" id="PTHR10302:SF27">
    <property type="entry name" value="SINGLE-STRANDED DNA-BINDING PROTEIN"/>
    <property type="match status" value="1"/>
</dbReference>
<comment type="caution">
    <text evidence="2">Lacks conserved residue(s) required for the propagation of feature annotation.</text>
</comment>
<dbReference type="PANTHER" id="PTHR10302">
    <property type="entry name" value="SINGLE-STRANDED DNA-BINDING PROTEIN"/>
    <property type="match status" value="1"/>
</dbReference>
<dbReference type="RefSeq" id="WP_105044818.1">
    <property type="nucleotide sequence ID" value="NZ_MQWA01000001.1"/>
</dbReference>
<accession>A0A2S7U5M3</accession>
<evidence type="ECO:0000256" key="3">
    <source>
        <dbReference type="PIRNR" id="PIRNR002070"/>
    </source>
</evidence>
<dbReference type="GO" id="GO:0006281">
    <property type="term" value="P:DNA repair"/>
    <property type="evidence" value="ECO:0007669"/>
    <property type="project" value="UniProtKB-UniRule"/>
</dbReference>
<dbReference type="Gene3D" id="2.40.50.140">
    <property type="entry name" value="Nucleic acid-binding proteins"/>
    <property type="match status" value="1"/>
</dbReference>
<dbReference type="PROSITE" id="PS50935">
    <property type="entry name" value="SSB"/>
    <property type="match status" value="1"/>
</dbReference>
<proteinExistence type="inferred from homology"/>